<keyword evidence="1" id="KW-0812">Transmembrane</keyword>
<sequence>MEILHYAFIILIIGVIISYQWIFYRKTCKKQNELKYIFPDNCSETLDTIELEDSNTLIESAFHNPVFDGITNTINDYLRENKGAASDFHLIKDVVDRHCDAVEEEISTLTPIPLYCGLIGTMLGILIGVGILVFTGGIEDLLSTVETESGSGIVELLGGVSLAMISSIVGIILTTRGAYLTKEAKTKLNVNKNTFLSWIQVKLLPTLAGNTTSAIYTLQKNLSNFNHSFGSNIKEMAATFSSISGSQKDQLELMQLIERMDVSKIAKANVKVLEELQNSVREFERFNQYMHNVGNYLEKVERLNAEINDHLNRTKVIEDIGVFFKDEIQQIEQRKGIMNQTVGAVDTTIQNAVRRLQESTDQQLNEFIQYTVLQQERFSKTVTEQNEQFSSIILEQQNAAKKAIDTQEQILKSKLHETTAMIEELKNISAVKSSMVNIEKATNDQNKKLGDLIAAIERVVNSNTNGVVQVSQSSPKWMMVGVGVTLSILSIAGLLYIIPSILAFFQK</sequence>
<proteinExistence type="predicted"/>
<keyword evidence="1" id="KW-0472">Membrane</keyword>
<dbReference type="HOGENOM" id="CLU_036989_0_0_10"/>
<dbReference type="Proteomes" id="UP000027616">
    <property type="component" value="Chromosome I"/>
</dbReference>
<evidence type="ECO:0000313" key="3">
    <source>
        <dbReference type="Proteomes" id="UP000027616"/>
    </source>
</evidence>
<feature type="transmembrane region" description="Helical" evidence="1">
    <location>
        <begin position="479"/>
        <end position="505"/>
    </location>
</feature>
<keyword evidence="1" id="KW-1133">Transmembrane helix</keyword>
<gene>
    <name evidence="2" type="ORF">BN938_1715</name>
</gene>
<dbReference type="eggNOG" id="COG0811">
    <property type="taxonomic scope" value="Bacteria"/>
</dbReference>
<dbReference type="STRING" id="1433126.BN938_1715"/>
<feature type="transmembrane region" description="Helical" evidence="1">
    <location>
        <begin position="6"/>
        <end position="24"/>
    </location>
</feature>
<organism evidence="2 3">
    <name type="scientific">Mucinivorans hirudinis</name>
    <dbReference type="NCBI Taxonomy" id="1433126"/>
    <lineage>
        <taxon>Bacteria</taxon>
        <taxon>Pseudomonadati</taxon>
        <taxon>Bacteroidota</taxon>
        <taxon>Bacteroidia</taxon>
        <taxon>Bacteroidales</taxon>
        <taxon>Rikenellaceae</taxon>
        <taxon>Mucinivorans</taxon>
    </lineage>
</organism>
<evidence type="ECO:0000256" key="1">
    <source>
        <dbReference type="SAM" id="Phobius"/>
    </source>
</evidence>
<reference evidence="2 3" key="1">
    <citation type="journal article" date="2015" name="Genome Announc.">
        <title>Complete Genome Sequence of the Novel Leech Symbiont Mucinivorans hirudinis M3T.</title>
        <authorList>
            <person name="Nelson M.C."/>
            <person name="Bomar L."/>
            <person name="Graf J."/>
        </authorList>
    </citation>
    <scope>NUCLEOTIDE SEQUENCE [LARGE SCALE GENOMIC DNA]</scope>
    <source>
        <strain evidence="3">M3</strain>
    </source>
</reference>
<keyword evidence="3" id="KW-1185">Reference proteome</keyword>
<feature type="transmembrane region" description="Helical" evidence="1">
    <location>
        <begin position="114"/>
        <end position="136"/>
    </location>
</feature>
<protein>
    <submittedName>
        <fullName evidence="2">Membrane protein</fullName>
    </submittedName>
</protein>
<dbReference type="AlphaFoldDB" id="A0A060R8J0"/>
<evidence type="ECO:0000313" key="2">
    <source>
        <dbReference type="EMBL" id="CDN31795.1"/>
    </source>
</evidence>
<dbReference type="EMBL" id="HG934468">
    <property type="protein sequence ID" value="CDN31795.1"/>
    <property type="molecule type" value="Genomic_DNA"/>
</dbReference>
<feature type="transmembrane region" description="Helical" evidence="1">
    <location>
        <begin position="156"/>
        <end position="179"/>
    </location>
</feature>
<dbReference type="OrthoDB" id="1066121at2"/>
<dbReference type="KEGG" id="rbc:BN938_1715"/>
<accession>A0A060R8J0</accession>
<name>A0A060R8J0_9BACT</name>